<evidence type="ECO:0008006" key="10">
    <source>
        <dbReference type="Google" id="ProtNLM"/>
    </source>
</evidence>
<feature type="non-terminal residue" evidence="7">
    <location>
        <position position="151"/>
    </location>
</feature>
<evidence type="ECO:0000256" key="5">
    <source>
        <dbReference type="ARBA" id="ARBA00023136"/>
    </source>
</evidence>
<feature type="transmembrane region" description="Helical" evidence="6">
    <location>
        <begin position="124"/>
        <end position="142"/>
    </location>
</feature>
<dbReference type="EMBL" id="CATQJA010000701">
    <property type="protein sequence ID" value="CAJ0563329.1"/>
    <property type="molecule type" value="Genomic_DNA"/>
</dbReference>
<evidence type="ECO:0000313" key="9">
    <source>
        <dbReference type="Proteomes" id="UP001177023"/>
    </source>
</evidence>
<sequence length="151" mass="17058">MDETVHLQQGATPDNVDHFSLFRNYNYTEPWAYNVLDVLMVNTEIQMESWRHIFFSILLWLAISHLIVHLVAILVALVMLRKHEYVIITIVPMLVVAILFPATIGAVTTAIISSALSSANKTVSPLYCLGLGLIQTFFYVVFSYSRILATL</sequence>
<keyword evidence="5 6" id="KW-0472">Membrane</keyword>
<dbReference type="AlphaFoldDB" id="A0AA36C8C0"/>
<accession>A0AA36C8C0</accession>
<dbReference type="EMBL" id="CATQJA010002703">
    <property type="protein sequence ID" value="CAJ0585279.1"/>
    <property type="molecule type" value="Genomic_DNA"/>
</dbReference>
<reference evidence="7" key="1">
    <citation type="submission" date="2023-06" db="EMBL/GenBank/DDBJ databases">
        <authorList>
            <person name="Delattre M."/>
        </authorList>
    </citation>
    <scope>NUCLEOTIDE SEQUENCE</scope>
    <source>
        <strain evidence="7">AF72</strain>
    </source>
</reference>
<organism evidence="7 9">
    <name type="scientific">Mesorhabditis spiculigera</name>
    <dbReference type="NCBI Taxonomy" id="96644"/>
    <lineage>
        <taxon>Eukaryota</taxon>
        <taxon>Metazoa</taxon>
        <taxon>Ecdysozoa</taxon>
        <taxon>Nematoda</taxon>
        <taxon>Chromadorea</taxon>
        <taxon>Rhabditida</taxon>
        <taxon>Rhabditina</taxon>
        <taxon>Rhabditomorpha</taxon>
        <taxon>Rhabditoidea</taxon>
        <taxon>Rhabditidae</taxon>
        <taxon>Mesorhabditinae</taxon>
        <taxon>Mesorhabditis</taxon>
    </lineage>
</organism>
<dbReference type="GO" id="GO:0016020">
    <property type="term" value="C:membrane"/>
    <property type="evidence" value="ECO:0007669"/>
    <property type="project" value="UniProtKB-SubCell"/>
</dbReference>
<keyword evidence="9" id="KW-1185">Reference proteome</keyword>
<dbReference type="PANTHER" id="PTHR22779">
    <property type="entry name" value="SD17342P"/>
    <property type="match status" value="1"/>
</dbReference>
<dbReference type="PANTHER" id="PTHR22779:SF6">
    <property type="entry name" value="SD17342P"/>
    <property type="match status" value="1"/>
</dbReference>
<feature type="transmembrane region" description="Helical" evidence="6">
    <location>
        <begin position="53"/>
        <end position="78"/>
    </location>
</feature>
<evidence type="ECO:0000313" key="8">
    <source>
        <dbReference type="EMBL" id="CAJ0585279.1"/>
    </source>
</evidence>
<gene>
    <name evidence="8" type="ORF">MSPICULIGERA_LOCUS23306</name>
    <name evidence="7" type="ORF">MSPICULIGERA_LOCUS2408</name>
</gene>
<name>A0AA36C8C0_9BILA</name>
<keyword evidence="4 6" id="KW-1133">Transmembrane helix</keyword>
<evidence type="ECO:0000256" key="3">
    <source>
        <dbReference type="ARBA" id="ARBA00022692"/>
    </source>
</evidence>
<comment type="subcellular location">
    <subcellularLocation>
        <location evidence="1">Membrane</location>
        <topology evidence="1">Multi-pass membrane protein</topology>
    </subcellularLocation>
</comment>
<proteinExistence type="inferred from homology"/>
<comment type="caution">
    <text evidence="7">The sequence shown here is derived from an EMBL/GenBank/DDBJ whole genome shotgun (WGS) entry which is preliminary data.</text>
</comment>
<evidence type="ECO:0000256" key="2">
    <source>
        <dbReference type="ARBA" id="ARBA00006325"/>
    </source>
</evidence>
<dbReference type="Proteomes" id="UP001177023">
    <property type="component" value="Unassembled WGS sequence"/>
</dbReference>
<dbReference type="Pfam" id="PF10190">
    <property type="entry name" value="Tmemb_170"/>
    <property type="match status" value="1"/>
</dbReference>
<dbReference type="InterPro" id="IPR019334">
    <property type="entry name" value="TMEM170A/B/YPR153W-like"/>
</dbReference>
<evidence type="ECO:0000313" key="7">
    <source>
        <dbReference type="EMBL" id="CAJ0563329.1"/>
    </source>
</evidence>
<feature type="transmembrane region" description="Helical" evidence="6">
    <location>
        <begin position="85"/>
        <end position="112"/>
    </location>
</feature>
<evidence type="ECO:0000256" key="6">
    <source>
        <dbReference type="SAM" id="Phobius"/>
    </source>
</evidence>
<keyword evidence="3 6" id="KW-0812">Transmembrane</keyword>
<protein>
    <recommendedName>
        <fullName evidence="10">Transmembrane protein 170A</fullName>
    </recommendedName>
</protein>
<evidence type="ECO:0000256" key="4">
    <source>
        <dbReference type="ARBA" id="ARBA00022989"/>
    </source>
</evidence>
<evidence type="ECO:0000256" key="1">
    <source>
        <dbReference type="ARBA" id="ARBA00004141"/>
    </source>
</evidence>
<comment type="similarity">
    <text evidence="2">Belongs to the TMEM170 family.</text>
</comment>